<reference evidence="8" key="1">
    <citation type="submission" date="2016-01" db="EMBL/GenBank/DDBJ databases">
        <authorList>
            <person name="Mitreva M."/>
            <person name="Pepin K.H."/>
            <person name="Mihindukulasuriya K.A."/>
            <person name="Fulton R."/>
            <person name="Fronick C."/>
            <person name="O'Laughlin M."/>
            <person name="Miner T."/>
            <person name="Herter B."/>
            <person name="Rosa B.A."/>
            <person name="Cordes M."/>
            <person name="Tomlinson C."/>
            <person name="Wollam A."/>
            <person name="Palsikar V.B."/>
            <person name="Mardis E.R."/>
            <person name="Wilson R.K."/>
        </authorList>
    </citation>
    <scope>NUCLEOTIDE SEQUENCE [LARGE SCALE GENOMIC DNA]</scope>
    <source>
        <strain evidence="8">MJR7716</strain>
    </source>
</reference>
<dbReference type="AlphaFoldDB" id="A0A133QJE2"/>
<dbReference type="InterPro" id="IPR052165">
    <property type="entry name" value="Membrane_assoc_protease"/>
</dbReference>
<dbReference type="STRING" id="28128.HMPREF3226_00535"/>
<comment type="caution">
    <text evidence="7">The sequence shown here is derived from an EMBL/GenBank/DDBJ whole genome shotgun (WGS) entry which is preliminary data.</text>
</comment>
<dbReference type="Gene3D" id="2.40.50.140">
    <property type="entry name" value="Nucleic acid-binding proteins"/>
    <property type="match status" value="1"/>
</dbReference>
<dbReference type="OrthoDB" id="1119931at2"/>
<dbReference type="InterPro" id="IPR002810">
    <property type="entry name" value="NfeD-like_C"/>
</dbReference>
<dbReference type="PATRIC" id="fig|28128.5.peg.538"/>
<dbReference type="GO" id="GO:0005886">
    <property type="term" value="C:plasma membrane"/>
    <property type="evidence" value="ECO:0007669"/>
    <property type="project" value="TreeGrafter"/>
</dbReference>
<feature type="transmembrane region" description="Helical" evidence="5">
    <location>
        <begin position="6"/>
        <end position="23"/>
    </location>
</feature>
<protein>
    <submittedName>
        <fullName evidence="7">Nodulation efficiency protein D</fullName>
    </submittedName>
</protein>
<evidence type="ECO:0000259" key="6">
    <source>
        <dbReference type="Pfam" id="PF01957"/>
    </source>
</evidence>
<dbReference type="SUPFAM" id="SSF141322">
    <property type="entry name" value="NfeD domain-like"/>
    <property type="match status" value="1"/>
</dbReference>
<keyword evidence="4 5" id="KW-0472">Membrane</keyword>
<accession>A0A133QJE2</accession>
<evidence type="ECO:0000256" key="1">
    <source>
        <dbReference type="ARBA" id="ARBA00004141"/>
    </source>
</evidence>
<comment type="subcellular location">
    <subcellularLocation>
        <location evidence="1">Membrane</location>
        <topology evidence="1">Multi-pass membrane protein</topology>
    </subcellularLocation>
</comment>
<evidence type="ECO:0000313" key="8">
    <source>
        <dbReference type="Proteomes" id="UP000070533"/>
    </source>
</evidence>
<dbReference type="RefSeq" id="WP_025875406.1">
    <property type="nucleotide sequence ID" value="NZ_BAAAXP010000053.1"/>
</dbReference>
<dbReference type="Pfam" id="PF01957">
    <property type="entry name" value="NfeD"/>
    <property type="match status" value="1"/>
</dbReference>
<keyword evidence="2 5" id="KW-0812">Transmembrane</keyword>
<dbReference type="PANTHER" id="PTHR33507">
    <property type="entry name" value="INNER MEMBRANE PROTEIN YBBJ"/>
    <property type="match status" value="1"/>
</dbReference>
<evidence type="ECO:0000256" key="2">
    <source>
        <dbReference type="ARBA" id="ARBA00022692"/>
    </source>
</evidence>
<keyword evidence="3 5" id="KW-1133">Transmembrane helix</keyword>
<sequence>MIDYFVQNLWMAWVLGSLLCLVLELINDDFFILCFSIGAAIAAIVAALTDSIAVQTIVFAVATVLSIFFVRPLALKYFHKGGESRLSNAEALIGRVGKVTEKIEAGGYGRVKIDGDYWKAQSVNNLEIQEGKTVRVLMLNSIIVTVEIA</sequence>
<dbReference type="EMBL" id="LRQG01000021">
    <property type="protein sequence ID" value="KXA43000.1"/>
    <property type="molecule type" value="Genomic_DNA"/>
</dbReference>
<evidence type="ECO:0000313" key="7">
    <source>
        <dbReference type="EMBL" id="KXA43000.1"/>
    </source>
</evidence>
<name>A0A133QJE2_9BACT</name>
<feature type="transmembrane region" description="Helical" evidence="5">
    <location>
        <begin position="30"/>
        <end position="48"/>
    </location>
</feature>
<organism evidence="7 8">
    <name type="scientific">Prevotella corporis</name>
    <dbReference type="NCBI Taxonomy" id="28128"/>
    <lineage>
        <taxon>Bacteria</taxon>
        <taxon>Pseudomonadati</taxon>
        <taxon>Bacteroidota</taxon>
        <taxon>Bacteroidia</taxon>
        <taxon>Bacteroidales</taxon>
        <taxon>Prevotellaceae</taxon>
        <taxon>Prevotella</taxon>
    </lineage>
</organism>
<dbReference type="eggNOG" id="COG1585">
    <property type="taxonomic scope" value="Bacteria"/>
</dbReference>
<feature type="transmembrane region" description="Helical" evidence="5">
    <location>
        <begin position="54"/>
        <end position="75"/>
    </location>
</feature>
<feature type="domain" description="NfeD-like C-terminal" evidence="6">
    <location>
        <begin position="89"/>
        <end position="147"/>
    </location>
</feature>
<dbReference type="Proteomes" id="UP000070533">
    <property type="component" value="Unassembled WGS sequence"/>
</dbReference>
<keyword evidence="8" id="KW-1185">Reference proteome</keyword>
<evidence type="ECO:0000256" key="4">
    <source>
        <dbReference type="ARBA" id="ARBA00023136"/>
    </source>
</evidence>
<dbReference type="PANTHER" id="PTHR33507:SF3">
    <property type="entry name" value="INNER MEMBRANE PROTEIN YBBJ"/>
    <property type="match status" value="1"/>
</dbReference>
<evidence type="ECO:0000256" key="3">
    <source>
        <dbReference type="ARBA" id="ARBA00022989"/>
    </source>
</evidence>
<gene>
    <name evidence="7" type="ORF">HMPREF3226_00535</name>
</gene>
<proteinExistence type="predicted"/>
<dbReference type="InterPro" id="IPR012340">
    <property type="entry name" value="NA-bd_OB-fold"/>
</dbReference>
<evidence type="ECO:0000256" key="5">
    <source>
        <dbReference type="SAM" id="Phobius"/>
    </source>
</evidence>